<evidence type="ECO:0000256" key="4">
    <source>
        <dbReference type="ARBA" id="ARBA00022679"/>
    </source>
</evidence>
<gene>
    <name evidence="8" type="ORF">DFH01_18050</name>
</gene>
<dbReference type="PROSITE" id="PS50109">
    <property type="entry name" value="HIS_KIN"/>
    <property type="match status" value="1"/>
</dbReference>
<accession>A0A317FD76</accession>
<dbReference type="SUPFAM" id="SSF55874">
    <property type="entry name" value="ATPase domain of HSP90 chaperone/DNA topoisomerase II/histidine kinase"/>
    <property type="match status" value="1"/>
</dbReference>
<dbReference type="SMART" id="SM00387">
    <property type="entry name" value="HATPase_c"/>
    <property type="match status" value="1"/>
</dbReference>
<keyword evidence="6" id="KW-0902">Two-component regulatory system</keyword>
<dbReference type="EC" id="2.7.13.3" evidence="2"/>
<dbReference type="PANTHER" id="PTHR44936:SF9">
    <property type="entry name" value="SENSOR PROTEIN CREC"/>
    <property type="match status" value="1"/>
</dbReference>
<dbReference type="Proteomes" id="UP000245765">
    <property type="component" value="Unassembled WGS sequence"/>
</dbReference>
<feature type="domain" description="Histidine kinase" evidence="7">
    <location>
        <begin position="94"/>
        <end position="263"/>
    </location>
</feature>
<dbReference type="EMBL" id="QGNA01000004">
    <property type="protein sequence ID" value="PWS35508.1"/>
    <property type="molecule type" value="Genomic_DNA"/>
</dbReference>
<dbReference type="AlphaFoldDB" id="A0A317FD76"/>
<organism evidence="8 9">
    <name type="scientific">Falsiroseomonas bella</name>
    <dbReference type="NCBI Taxonomy" id="2184016"/>
    <lineage>
        <taxon>Bacteria</taxon>
        <taxon>Pseudomonadati</taxon>
        <taxon>Pseudomonadota</taxon>
        <taxon>Alphaproteobacteria</taxon>
        <taxon>Acetobacterales</taxon>
        <taxon>Roseomonadaceae</taxon>
        <taxon>Falsiroseomonas</taxon>
    </lineage>
</organism>
<dbReference type="CDD" id="cd00075">
    <property type="entry name" value="HATPase"/>
    <property type="match status" value="1"/>
</dbReference>
<evidence type="ECO:0000256" key="3">
    <source>
        <dbReference type="ARBA" id="ARBA00022553"/>
    </source>
</evidence>
<dbReference type="InterPro" id="IPR004358">
    <property type="entry name" value="Sig_transdc_His_kin-like_C"/>
</dbReference>
<keyword evidence="3" id="KW-0597">Phosphoprotein</keyword>
<proteinExistence type="predicted"/>
<dbReference type="PANTHER" id="PTHR44936">
    <property type="entry name" value="SENSOR PROTEIN CREC"/>
    <property type="match status" value="1"/>
</dbReference>
<dbReference type="InterPro" id="IPR003594">
    <property type="entry name" value="HATPase_dom"/>
</dbReference>
<name>A0A317FD76_9PROT</name>
<keyword evidence="4" id="KW-0808">Transferase</keyword>
<dbReference type="OrthoDB" id="7283279at2"/>
<evidence type="ECO:0000313" key="9">
    <source>
        <dbReference type="Proteomes" id="UP000245765"/>
    </source>
</evidence>
<evidence type="ECO:0000256" key="5">
    <source>
        <dbReference type="ARBA" id="ARBA00022777"/>
    </source>
</evidence>
<dbReference type="Pfam" id="PF02518">
    <property type="entry name" value="HATPase_c"/>
    <property type="match status" value="1"/>
</dbReference>
<dbReference type="PRINTS" id="PR00344">
    <property type="entry name" value="BCTRLSENSOR"/>
</dbReference>
<reference evidence="9" key="1">
    <citation type="submission" date="2018-05" db="EMBL/GenBank/DDBJ databases">
        <authorList>
            <person name="Du Z."/>
            <person name="Wang X."/>
        </authorList>
    </citation>
    <scope>NUCLEOTIDE SEQUENCE [LARGE SCALE GENOMIC DNA]</scope>
    <source>
        <strain evidence="9">CQN31</strain>
    </source>
</reference>
<evidence type="ECO:0000256" key="1">
    <source>
        <dbReference type="ARBA" id="ARBA00000085"/>
    </source>
</evidence>
<evidence type="ECO:0000256" key="2">
    <source>
        <dbReference type="ARBA" id="ARBA00012438"/>
    </source>
</evidence>
<dbReference type="InterPro" id="IPR036890">
    <property type="entry name" value="HATPase_C_sf"/>
</dbReference>
<comment type="catalytic activity">
    <reaction evidence="1">
        <text>ATP + protein L-histidine = ADP + protein N-phospho-L-histidine.</text>
        <dbReference type="EC" id="2.7.13.3"/>
    </reaction>
</comment>
<evidence type="ECO:0000256" key="6">
    <source>
        <dbReference type="ARBA" id="ARBA00023012"/>
    </source>
</evidence>
<dbReference type="InterPro" id="IPR005467">
    <property type="entry name" value="His_kinase_dom"/>
</dbReference>
<keyword evidence="5" id="KW-0418">Kinase</keyword>
<dbReference type="InterPro" id="IPR050980">
    <property type="entry name" value="2C_sensor_his_kinase"/>
</dbReference>
<evidence type="ECO:0000259" key="7">
    <source>
        <dbReference type="PROSITE" id="PS50109"/>
    </source>
</evidence>
<dbReference type="GO" id="GO:0004673">
    <property type="term" value="F:protein histidine kinase activity"/>
    <property type="evidence" value="ECO:0007669"/>
    <property type="project" value="UniProtKB-EC"/>
</dbReference>
<dbReference type="GO" id="GO:0000160">
    <property type="term" value="P:phosphorelay signal transduction system"/>
    <property type="evidence" value="ECO:0007669"/>
    <property type="project" value="UniProtKB-KW"/>
</dbReference>
<evidence type="ECO:0000313" key="8">
    <source>
        <dbReference type="EMBL" id="PWS35508.1"/>
    </source>
</evidence>
<comment type="caution">
    <text evidence="8">The sequence shown here is derived from an EMBL/GenBank/DDBJ whole genome shotgun (WGS) entry which is preliminary data.</text>
</comment>
<dbReference type="Gene3D" id="3.30.565.10">
    <property type="entry name" value="Histidine kinase-like ATPase, C-terminal domain"/>
    <property type="match status" value="1"/>
</dbReference>
<sequence length="268" mass="27624">MQVSVLSSLLSVALVAVVVLAGVAVHRLRRELAVARMEAGQAEQLAAIRSRAMSLATQELRGIAVAMGGFQGQAPLRAPLGWAAPGAPPVDGPVQQLLRLADDLAEVAAASPARAIHAAPAPLGPMVDAALTLVSAQIRPGIRHWQVDPALRRLTVNADRRALQGALAALLRRAASHSRDGDVVALRWVVASETVSLVVEDEGDGLSAADLVPEAVAAPGGTRGLDLGLSLARSLAAAHGGDIRLETAPGIGARAWLTLPRERLLEAA</sequence>
<protein>
    <recommendedName>
        <fullName evidence="2">histidine kinase</fullName>
        <ecNumber evidence="2">2.7.13.3</ecNumber>
    </recommendedName>
</protein>
<keyword evidence="9" id="KW-1185">Reference proteome</keyword>
<dbReference type="RefSeq" id="WP_109871875.1">
    <property type="nucleotide sequence ID" value="NZ_QGNA01000004.1"/>
</dbReference>